<accession>A0A919SXY7</accession>
<proteinExistence type="predicted"/>
<organism evidence="2 3">
    <name type="scientific">Actinoplanes auranticolor</name>
    <dbReference type="NCBI Taxonomy" id="47988"/>
    <lineage>
        <taxon>Bacteria</taxon>
        <taxon>Bacillati</taxon>
        <taxon>Actinomycetota</taxon>
        <taxon>Actinomycetes</taxon>
        <taxon>Micromonosporales</taxon>
        <taxon>Micromonosporaceae</taxon>
        <taxon>Actinoplanes</taxon>
    </lineage>
</organism>
<feature type="region of interest" description="Disordered" evidence="1">
    <location>
        <begin position="277"/>
        <end position="298"/>
    </location>
</feature>
<feature type="compositionally biased region" description="Basic residues" evidence="1">
    <location>
        <begin position="164"/>
        <end position="178"/>
    </location>
</feature>
<evidence type="ECO:0000313" key="3">
    <source>
        <dbReference type="Proteomes" id="UP000681340"/>
    </source>
</evidence>
<gene>
    <name evidence="2" type="ORF">Aau02nite_92200</name>
</gene>
<feature type="compositionally biased region" description="Polar residues" evidence="1">
    <location>
        <begin position="133"/>
        <end position="144"/>
    </location>
</feature>
<dbReference type="AlphaFoldDB" id="A0A919SXY7"/>
<evidence type="ECO:0000256" key="1">
    <source>
        <dbReference type="SAM" id="MobiDB-lite"/>
    </source>
</evidence>
<evidence type="ECO:0008006" key="4">
    <source>
        <dbReference type="Google" id="ProtNLM"/>
    </source>
</evidence>
<keyword evidence="3" id="KW-1185">Reference proteome</keyword>
<reference evidence="2" key="1">
    <citation type="submission" date="2021-03" db="EMBL/GenBank/DDBJ databases">
        <title>Whole genome shotgun sequence of Actinoplanes auranticolor NBRC 12245.</title>
        <authorList>
            <person name="Komaki H."/>
            <person name="Tamura T."/>
        </authorList>
    </citation>
    <scope>NUCLEOTIDE SEQUENCE</scope>
    <source>
        <strain evidence="2">NBRC 12245</strain>
    </source>
</reference>
<dbReference type="Proteomes" id="UP000681340">
    <property type="component" value="Unassembled WGS sequence"/>
</dbReference>
<sequence length="298" mass="32522">MADYRPGQRVALTCTHDLDNMPHVGQQGTVLAHEPATRTVTVGWDDGTVTAVRSAGGDDLDALTSSAPISEDMWQHLLATVTARGADGHQAADTWSRDQTSRNPEQIRGTARQILQTLEDDEELDDNLAPQYGGSSVGQPPTGRQLSLLPAVDGIAWRPEQRTRCGKRGGRTATHPRPRYANVPPSGPTHPHLASRRPRPGRAAPRSGARRRGRRVLRRLDADLSGRRPRLSADGIRRHPDRPVERVGGVLLHPAGRRCHRRRAASTSAASWWPTNASCTTTRRRSSGPAPMPPTGMW</sequence>
<feature type="region of interest" description="Disordered" evidence="1">
    <location>
        <begin position="159"/>
        <end position="241"/>
    </location>
</feature>
<name>A0A919SXY7_9ACTN</name>
<feature type="region of interest" description="Disordered" evidence="1">
    <location>
        <begin position="125"/>
        <end position="144"/>
    </location>
</feature>
<dbReference type="EMBL" id="BOQL01000111">
    <property type="protein sequence ID" value="GIM80820.1"/>
    <property type="molecule type" value="Genomic_DNA"/>
</dbReference>
<protein>
    <recommendedName>
        <fullName evidence="4">DUF4314 domain-containing protein</fullName>
    </recommendedName>
</protein>
<comment type="caution">
    <text evidence="2">The sequence shown here is derived from an EMBL/GenBank/DDBJ whole genome shotgun (WGS) entry which is preliminary data.</text>
</comment>
<evidence type="ECO:0000313" key="2">
    <source>
        <dbReference type="EMBL" id="GIM80820.1"/>
    </source>
</evidence>
<feature type="compositionally biased region" description="Basic residues" evidence="1">
    <location>
        <begin position="208"/>
        <end position="217"/>
    </location>
</feature>